<dbReference type="Pfam" id="PF24809">
    <property type="entry name" value="DUF7708"/>
    <property type="match status" value="1"/>
</dbReference>
<proteinExistence type="predicted"/>
<evidence type="ECO:0000256" key="1">
    <source>
        <dbReference type="SAM" id="MobiDB-lite"/>
    </source>
</evidence>
<dbReference type="AlphaFoldDB" id="A0A9W8NLQ0"/>
<evidence type="ECO:0000313" key="3">
    <source>
        <dbReference type="EMBL" id="KAJ3579149.1"/>
    </source>
</evidence>
<dbReference type="EMBL" id="JANPWZ010000126">
    <property type="protein sequence ID" value="KAJ3579149.1"/>
    <property type="molecule type" value="Genomic_DNA"/>
</dbReference>
<reference evidence="3" key="1">
    <citation type="submission" date="2022-07" db="EMBL/GenBank/DDBJ databases">
        <title>Genome Sequence of Xylaria arbuscula.</title>
        <authorList>
            <person name="Buettner E."/>
        </authorList>
    </citation>
    <scope>NUCLEOTIDE SEQUENCE</scope>
    <source>
        <strain evidence="3">VT107</strain>
    </source>
</reference>
<feature type="region of interest" description="Disordered" evidence="1">
    <location>
        <begin position="624"/>
        <end position="652"/>
    </location>
</feature>
<organism evidence="3 4">
    <name type="scientific">Xylaria arbuscula</name>
    <dbReference type="NCBI Taxonomy" id="114810"/>
    <lineage>
        <taxon>Eukaryota</taxon>
        <taxon>Fungi</taxon>
        <taxon>Dikarya</taxon>
        <taxon>Ascomycota</taxon>
        <taxon>Pezizomycotina</taxon>
        <taxon>Sordariomycetes</taxon>
        <taxon>Xylariomycetidae</taxon>
        <taxon>Xylariales</taxon>
        <taxon>Xylariaceae</taxon>
        <taxon>Xylaria</taxon>
    </lineage>
</organism>
<evidence type="ECO:0000259" key="2">
    <source>
        <dbReference type="Pfam" id="PF24809"/>
    </source>
</evidence>
<dbReference type="InterPro" id="IPR056125">
    <property type="entry name" value="DUF7708"/>
</dbReference>
<sequence>MEDKVNPELRQVVRRYSQIVAERSPEDTLSQALISSVLSHDEGAQGLNLTSIGTVSQMPLSNEQSARLNKQYEKTEDLMVHFHRQFNLGDLCNGPVIPQYEQAPVTIQELIQEVNVAKMVMTKKNESGLGKARDRVRSFLTTMNEYSYLFKIIPNGDKYTSLVTGVISSVVKASLNHKRIAESFSRYLAEIGQDIRSVRNSASVADTIAMRGLVVDLHAKMLDFLCDAMQWYQSRWSRFKHSWSLDSETKVSERIAAIRSVIERIRHEAEYVHQRRTKDIHHNLHTMKFDMKIAADKSRATEDVSEQLNYLTTQVERRFQEIGDRMEHTLVATGEHALYGIYTLYSHIPSFLLTGVTDRICASKNYKVKMIEYEAQTTGCEEGEDELDEESMVGPHTYTRYELEERASFLDKYLEDLCTKATSKEMAAKPMLPQEVLIDIQKWIKIPSSNVMWVEGPAYTHEDQLSCTAAHIYELASRARVPCIFFSPKIKHERQTTPPSLTTAQRRQATLIALLYSLIGQLIRVLAPEFESPLNLEDMLSSLSENFTSADVALDLIEALLEHAPPVLLVMLDKLQLADSQETRPYLSRLVTLLRGKNRTQVTKTMFTTGGGCLALAQSTNRRERVDAGRMGQGRPGQPLRGWSSVDDLRFK</sequence>
<protein>
    <recommendedName>
        <fullName evidence="2">DUF7708 domain-containing protein</fullName>
    </recommendedName>
</protein>
<name>A0A9W8NLQ0_9PEZI</name>
<comment type="caution">
    <text evidence="3">The sequence shown here is derived from an EMBL/GenBank/DDBJ whole genome shotgun (WGS) entry which is preliminary data.</text>
</comment>
<feature type="domain" description="DUF7708" evidence="2">
    <location>
        <begin position="137"/>
        <end position="276"/>
    </location>
</feature>
<keyword evidence="4" id="KW-1185">Reference proteome</keyword>
<dbReference type="Proteomes" id="UP001148614">
    <property type="component" value="Unassembled WGS sequence"/>
</dbReference>
<accession>A0A9W8NLQ0</accession>
<evidence type="ECO:0000313" key="4">
    <source>
        <dbReference type="Proteomes" id="UP001148614"/>
    </source>
</evidence>
<gene>
    <name evidence="3" type="ORF">NPX13_g1416</name>
</gene>